<keyword evidence="3" id="KW-1185">Reference proteome</keyword>
<name>I4B1H3_TURPD</name>
<dbReference type="Gene3D" id="3.40.50.1820">
    <property type="entry name" value="alpha/beta hydrolase"/>
    <property type="match status" value="1"/>
</dbReference>
<dbReference type="STRING" id="869212.Turpa_0474"/>
<feature type="domain" description="AB hydrolase-1" evidence="1">
    <location>
        <begin position="14"/>
        <end position="217"/>
    </location>
</feature>
<dbReference type="SUPFAM" id="SSF53474">
    <property type="entry name" value="alpha/beta-Hydrolases"/>
    <property type="match status" value="1"/>
</dbReference>
<protein>
    <recommendedName>
        <fullName evidence="1">AB hydrolase-1 domain-containing protein</fullName>
    </recommendedName>
</protein>
<proteinExistence type="predicted"/>
<reference evidence="2 3" key="1">
    <citation type="submission" date="2012-06" db="EMBL/GenBank/DDBJ databases">
        <title>The complete chromosome of genome of Turneriella parva DSM 21527.</title>
        <authorList>
            <consortium name="US DOE Joint Genome Institute (JGI-PGF)"/>
            <person name="Lucas S."/>
            <person name="Han J."/>
            <person name="Lapidus A."/>
            <person name="Bruce D."/>
            <person name="Goodwin L."/>
            <person name="Pitluck S."/>
            <person name="Peters L."/>
            <person name="Kyrpides N."/>
            <person name="Mavromatis K."/>
            <person name="Ivanova N."/>
            <person name="Mikhailova N."/>
            <person name="Chertkov O."/>
            <person name="Detter J.C."/>
            <person name="Tapia R."/>
            <person name="Han C."/>
            <person name="Land M."/>
            <person name="Hauser L."/>
            <person name="Markowitz V."/>
            <person name="Cheng J.-F."/>
            <person name="Hugenholtz P."/>
            <person name="Woyke T."/>
            <person name="Wu D."/>
            <person name="Gronow S."/>
            <person name="Wellnitz S."/>
            <person name="Brambilla E."/>
            <person name="Klenk H.-P."/>
            <person name="Eisen J.A."/>
        </authorList>
    </citation>
    <scope>NUCLEOTIDE SEQUENCE [LARGE SCALE GENOMIC DNA]</scope>
    <source>
        <strain evidence="3">ATCC BAA-1111 / DSM 21527 / NCTC 11395 / H</strain>
    </source>
</reference>
<dbReference type="Proteomes" id="UP000006048">
    <property type="component" value="Chromosome"/>
</dbReference>
<gene>
    <name evidence="2" type="ordered locus">Turpa_0474</name>
</gene>
<dbReference type="AlphaFoldDB" id="I4B1H3"/>
<dbReference type="InterPro" id="IPR000073">
    <property type="entry name" value="AB_hydrolase_1"/>
</dbReference>
<evidence type="ECO:0000313" key="3">
    <source>
        <dbReference type="Proteomes" id="UP000006048"/>
    </source>
</evidence>
<dbReference type="InterPro" id="IPR029058">
    <property type="entry name" value="AB_hydrolase_fold"/>
</dbReference>
<dbReference type="Pfam" id="PF12697">
    <property type="entry name" value="Abhydrolase_6"/>
    <property type="match status" value="1"/>
</dbReference>
<sequence>MKMETYGSAENPRLLFLHGYGAHPKLYRDFIAAAAEAHHVFVPELFGLSGHCRRDFEENMVVIRGMLAHHELDDSLVIGHSYGALAAMHLAAEFPAIQRAIAINPLLPQLFHAGKFRLQLANMQRDLNFATGETRGMLANLEVGLRYGMNVLANPLGYVEGAMKAIATRLPDRRSPVPVDIVYADLDSLFHIEDADLGRWREVLPVLKFVPIHDYSHNWVIYHGRFAWNKIKELI</sequence>
<dbReference type="RefSeq" id="WP_014801650.1">
    <property type="nucleotide sequence ID" value="NC_018020.1"/>
</dbReference>
<dbReference type="EMBL" id="CP002959">
    <property type="protein sequence ID" value="AFM11130.1"/>
    <property type="molecule type" value="Genomic_DNA"/>
</dbReference>
<evidence type="ECO:0000259" key="1">
    <source>
        <dbReference type="Pfam" id="PF12697"/>
    </source>
</evidence>
<dbReference type="HOGENOM" id="CLU_1179797_0_0_12"/>
<dbReference type="KEGG" id="tpx:Turpa_0474"/>
<accession>I4B1H3</accession>
<organism evidence="2 3">
    <name type="scientific">Turneriella parva (strain ATCC BAA-1111 / DSM 21527 / NCTC 11395 / H)</name>
    <name type="common">Leptospira parva</name>
    <dbReference type="NCBI Taxonomy" id="869212"/>
    <lineage>
        <taxon>Bacteria</taxon>
        <taxon>Pseudomonadati</taxon>
        <taxon>Spirochaetota</taxon>
        <taxon>Spirochaetia</taxon>
        <taxon>Leptospirales</taxon>
        <taxon>Leptospiraceae</taxon>
        <taxon>Turneriella</taxon>
    </lineage>
</organism>
<dbReference type="OrthoDB" id="449686at2"/>
<evidence type="ECO:0000313" key="2">
    <source>
        <dbReference type="EMBL" id="AFM11130.1"/>
    </source>
</evidence>